<evidence type="ECO:0000256" key="1">
    <source>
        <dbReference type="SAM" id="Phobius"/>
    </source>
</evidence>
<dbReference type="Pfam" id="PF26041">
    <property type="entry name" value="DUF8011"/>
    <property type="match status" value="1"/>
</dbReference>
<keyword evidence="3" id="KW-1185">Reference proteome</keyword>
<name>A0ABD6CXL9_9EURY</name>
<keyword evidence="1" id="KW-0812">Transmembrane</keyword>
<dbReference type="Proteomes" id="UP001597075">
    <property type="component" value="Unassembled WGS sequence"/>
</dbReference>
<reference evidence="2 3" key="1">
    <citation type="journal article" date="2019" name="Int. J. Syst. Evol. Microbiol.">
        <title>The Global Catalogue of Microorganisms (GCM) 10K type strain sequencing project: providing services to taxonomists for standard genome sequencing and annotation.</title>
        <authorList>
            <consortium name="The Broad Institute Genomics Platform"/>
            <consortium name="The Broad Institute Genome Sequencing Center for Infectious Disease"/>
            <person name="Wu L."/>
            <person name="Ma J."/>
        </authorList>
    </citation>
    <scope>NUCLEOTIDE SEQUENCE [LARGE SCALE GENOMIC DNA]</scope>
    <source>
        <strain evidence="2 3">CGMCC 1.10594</strain>
    </source>
</reference>
<proteinExistence type="predicted"/>
<protein>
    <submittedName>
        <fullName evidence="2">Uncharacterized protein</fullName>
    </submittedName>
</protein>
<feature type="transmembrane region" description="Helical" evidence="1">
    <location>
        <begin position="22"/>
        <end position="39"/>
    </location>
</feature>
<gene>
    <name evidence="2" type="ORF">ACFSBJ_09460</name>
</gene>
<dbReference type="EMBL" id="JBHUDL010000010">
    <property type="protein sequence ID" value="MFD1633958.1"/>
    <property type="molecule type" value="Genomic_DNA"/>
</dbReference>
<comment type="caution">
    <text evidence="2">The sequence shown here is derived from an EMBL/GenBank/DDBJ whole genome shotgun (WGS) entry which is preliminary data.</text>
</comment>
<dbReference type="InterPro" id="IPR058324">
    <property type="entry name" value="DUF8011"/>
</dbReference>
<evidence type="ECO:0000313" key="2">
    <source>
        <dbReference type="EMBL" id="MFD1633958.1"/>
    </source>
</evidence>
<dbReference type="RefSeq" id="WP_256404223.1">
    <property type="nucleotide sequence ID" value="NZ_CP187151.1"/>
</dbReference>
<keyword evidence="1" id="KW-1133">Transmembrane helix</keyword>
<feature type="transmembrane region" description="Helical" evidence="1">
    <location>
        <begin position="51"/>
        <end position="71"/>
    </location>
</feature>
<evidence type="ECO:0000313" key="3">
    <source>
        <dbReference type="Proteomes" id="UP001597075"/>
    </source>
</evidence>
<sequence length="83" mass="8761">MFASAFVMVGIYLYFDVLRDGYLLSSLIMAVGFALSGFAESLPTDRRRAAGGLRVVAILWLIGLLGLTVFAPDIVLGPGSGGH</sequence>
<dbReference type="AlphaFoldDB" id="A0ABD6CXL9"/>
<keyword evidence="1" id="KW-0472">Membrane</keyword>
<accession>A0ABD6CXL9</accession>
<organism evidence="2 3">
    <name type="scientific">Haloplanus ruber</name>
    <dbReference type="NCBI Taxonomy" id="869892"/>
    <lineage>
        <taxon>Archaea</taxon>
        <taxon>Methanobacteriati</taxon>
        <taxon>Methanobacteriota</taxon>
        <taxon>Stenosarchaea group</taxon>
        <taxon>Halobacteria</taxon>
        <taxon>Halobacteriales</taxon>
        <taxon>Haloferacaceae</taxon>
        <taxon>Haloplanus</taxon>
    </lineage>
</organism>